<evidence type="ECO:0000313" key="1">
    <source>
        <dbReference type="EMBL" id="PHO09598.1"/>
    </source>
</evidence>
<evidence type="ECO:0008006" key="3">
    <source>
        <dbReference type="Google" id="ProtNLM"/>
    </source>
</evidence>
<organism evidence="1 2">
    <name type="scientific">Malaciobacter canalis</name>
    <dbReference type="NCBI Taxonomy" id="1912871"/>
    <lineage>
        <taxon>Bacteria</taxon>
        <taxon>Pseudomonadati</taxon>
        <taxon>Campylobacterota</taxon>
        <taxon>Epsilonproteobacteria</taxon>
        <taxon>Campylobacterales</taxon>
        <taxon>Arcobacteraceae</taxon>
        <taxon>Malaciobacter</taxon>
    </lineage>
</organism>
<name>A0ABX4LPN0_9BACT</name>
<dbReference type="RefSeq" id="WP_099334665.1">
    <property type="nucleotide sequence ID" value="NZ_CP042812.1"/>
</dbReference>
<reference evidence="1 2" key="1">
    <citation type="submission" date="2017-09" db="EMBL/GenBank/DDBJ databases">
        <authorList>
            <person name="Perez-Cataluna A."/>
            <person name="Figueras M.J."/>
            <person name="Salas-Masso N."/>
        </authorList>
    </citation>
    <scope>NUCLEOTIDE SEQUENCE [LARGE SCALE GENOMIC DNA]</scope>
    <source>
        <strain evidence="1 2">F138-33</strain>
    </source>
</reference>
<dbReference type="Proteomes" id="UP000221384">
    <property type="component" value="Unassembled WGS sequence"/>
</dbReference>
<sequence>MIRYVLGGVALAATGYGLKRHIEACNVFTNVKKQNIQEEKEELNHVKLYDDEFEIIPELKKSIENYEDAKKNLRQSSLRELKSAISEINNIDKQEIILNLDYVERYDFKSYSDELIEEFENYTKILQDIKNYIDKNLDKLDLIIIATDDYSNYEEDDKNFVDRFISICTILDKIENTNITNDKETIVREIKRGYGKLNKIIY</sequence>
<proteinExistence type="predicted"/>
<dbReference type="EMBL" id="NWVW01000009">
    <property type="protein sequence ID" value="PHO09598.1"/>
    <property type="molecule type" value="Genomic_DNA"/>
</dbReference>
<protein>
    <recommendedName>
        <fullName evidence="3">GGDEF domain-containing protein</fullName>
    </recommendedName>
</protein>
<comment type="caution">
    <text evidence="1">The sequence shown here is derived from an EMBL/GenBank/DDBJ whole genome shotgun (WGS) entry which is preliminary data.</text>
</comment>
<keyword evidence="2" id="KW-1185">Reference proteome</keyword>
<evidence type="ECO:0000313" key="2">
    <source>
        <dbReference type="Proteomes" id="UP000221384"/>
    </source>
</evidence>
<gene>
    <name evidence="1" type="ORF">CPG37_08845</name>
</gene>
<accession>A0ABX4LPN0</accession>